<dbReference type="PANTHER" id="PTHR12127:SF7">
    <property type="entry name" value="SD02261P"/>
    <property type="match status" value="1"/>
</dbReference>
<reference evidence="2 3" key="1">
    <citation type="submission" date="2019-07" db="EMBL/GenBank/DDBJ databases">
        <title>Genomes of Cafeteria roenbergensis.</title>
        <authorList>
            <person name="Fischer M.G."/>
            <person name="Hackl T."/>
            <person name="Roman M."/>
        </authorList>
    </citation>
    <scope>NUCLEOTIDE SEQUENCE [LARGE SCALE GENOMIC DNA]</scope>
    <source>
        <strain evidence="2 3">BVI</strain>
    </source>
</reference>
<dbReference type="Proteomes" id="UP000323011">
    <property type="component" value="Unassembled WGS sequence"/>
</dbReference>
<keyword evidence="1" id="KW-0812">Transmembrane</keyword>
<evidence type="ECO:0000313" key="2">
    <source>
        <dbReference type="EMBL" id="KAA0155889.1"/>
    </source>
</evidence>
<protein>
    <recommendedName>
        <fullName evidence="4">Polycystin cation channel PKD1/PKD2 domain-containing protein</fullName>
    </recommendedName>
</protein>
<dbReference type="InterPro" id="IPR039031">
    <property type="entry name" value="Mucolipin"/>
</dbReference>
<evidence type="ECO:0000256" key="1">
    <source>
        <dbReference type="SAM" id="Phobius"/>
    </source>
</evidence>
<feature type="transmembrane region" description="Helical" evidence="1">
    <location>
        <begin position="415"/>
        <end position="435"/>
    </location>
</feature>
<dbReference type="AlphaFoldDB" id="A0A5A8CT61"/>
<dbReference type="GO" id="GO:0016020">
    <property type="term" value="C:membrane"/>
    <property type="evidence" value="ECO:0007669"/>
    <property type="project" value="TreeGrafter"/>
</dbReference>
<dbReference type="EMBL" id="VLTN01000005">
    <property type="protein sequence ID" value="KAA0155889.1"/>
    <property type="molecule type" value="Genomic_DNA"/>
</dbReference>
<organism evidence="2 3">
    <name type="scientific">Cafeteria roenbergensis</name>
    <name type="common">Marine flagellate</name>
    <dbReference type="NCBI Taxonomy" id="33653"/>
    <lineage>
        <taxon>Eukaryota</taxon>
        <taxon>Sar</taxon>
        <taxon>Stramenopiles</taxon>
        <taxon>Bigyra</taxon>
        <taxon>Opalozoa</taxon>
        <taxon>Bicosoecida</taxon>
        <taxon>Cafeteriaceae</taxon>
        <taxon>Cafeteria</taxon>
    </lineage>
</organism>
<dbReference type="GO" id="GO:0072345">
    <property type="term" value="F:NAADP-sensitive calcium-release channel activity"/>
    <property type="evidence" value="ECO:0007669"/>
    <property type="project" value="TreeGrafter"/>
</dbReference>
<sequence>MCRRRSALAAAAHDELDALSGRRAPPIILVLQLAIALSWTFFLGAMVEARRDALDVLKSFRDLELAAPDLEFPDEGGTLDIRALAAAVNALRVPLRALSGGRTFALEAARVVVERPATLVVVRRTAGAPGSGSYWGPPETLTTTLHSDADAEVWLDENLGNSSSAERFVESLLQATLSAPMRLRLLGDATPEREAVVEVFAEAAGQGVLALSVNTQVGQCTDACRSGAKEAPFPATLATAIAGCVLLLVQLALRLVFARSAAAQVAAVAASAEAAEALVRADSTKARASVASLARKTAGKQHVPLLVCVPPWLRGARRGDNRDAVPRHAARQAFLAICGSGEAGVAAAAALVGGLACACSAAGPSGGDALLASAAGRYIGGAASAAAWVSLVRAARHRPACGAAQRTLVGSSSSLFGFLAGASPLFLAFVAFAVASVGGHAARFATIAGSARTLFAVVNGDVMRDTFLAAAGGDAQPEWAALAATAFLFVFVILMLFIVLTSCVSLLEEAFVLARPAHDVPLVEGGTSLVHPEHVAEGHEEPQPQSLQDAEDPWSKQLAPLRSGRSRVLGARLRACLSATDAPWWVF</sequence>
<keyword evidence="3" id="KW-1185">Reference proteome</keyword>
<keyword evidence="1" id="KW-0472">Membrane</keyword>
<proteinExistence type="predicted"/>
<accession>A0A5A8CT61</accession>
<evidence type="ECO:0000313" key="3">
    <source>
        <dbReference type="Proteomes" id="UP000323011"/>
    </source>
</evidence>
<keyword evidence="1" id="KW-1133">Transmembrane helix</keyword>
<feature type="transmembrane region" description="Helical" evidence="1">
    <location>
        <begin position="233"/>
        <end position="253"/>
    </location>
</feature>
<feature type="transmembrane region" description="Helical" evidence="1">
    <location>
        <begin position="27"/>
        <end position="47"/>
    </location>
</feature>
<gene>
    <name evidence="2" type="ORF">FNF29_01308</name>
</gene>
<name>A0A5A8CT61_CAFRO</name>
<evidence type="ECO:0008006" key="4">
    <source>
        <dbReference type="Google" id="ProtNLM"/>
    </source>
</evidence>
<feature type="transmembrane region" description="Helical" evidence="1">
    <location>
        <begin position="479"/>
        <end position="500"/>
    </location>
</feature>
<dbReference type="PANTHER" id="PTHR12127">
    <property type="entry name" value="MUCOLIPIN"/>
    <property type="match status" value="1"/>
</dbReference>
<comment type="caution">
    <text evidence="2">The sequence shown here is derived from an EMBL/GenBank/DDBJ whole genome shotgun (WGS) entry which is preliminary data.</text>
</comment>